<evidence type="ECO:0000313" key="1">
    <source>
        <dbReference type="EMBL" id="EGY28971.1"/>
    </source>
</evidence>
<evidence type="ECO:0000313" key="2">
    <source>
        <dbReference type="Proteomes" id="UP000004116"/>
    </source>
</evidence>
<sequence>KMGENKNPIPPIFKTFEQMQAGSPEYIAEKFGGLLKALDGKVVTAMDELQKSNGGTAEAANYQKAHGAFQVVYSAMTNTLGAAKKMATESISQVGR</sequence>
<feature type="non-terminal residue" evidence="1">
    <location>
        <position position="1"/>
    </location>
</feature>
<dbReference type="Proteomes" id="UP000004116">
    <property type="component" value="Unassembled WGS sequence"/>
</dbReference>
<gene>
    <name evidence="1" type="ORF">Rin_00010780</name>
</gene>
<dbReference type="AlphaFoldDB" id="G2GZ63"/>
<comment type="caution">
    <text evidence="1">The sequence shown here is derived from an EMBL/GenBank/DDBJ whole genome shotgun (WGS) entry which is preliminary data.</text>
</comment>
<reference evidence="1 2" key="1">
    <citation type="journal article" date="2012" name="Genome Res.">
        <title>Genomic basis of endosymbiont-conferred protection against an insect parasitoid.</title>
        <authorList>
            <person name="Hansen A.K."/>
            <person name="Vorburger C."/>
            <person name="Moran N.A."/>
        </authorList>
    </citation>
    <scope>NUCLEOTIDE SEQUENCE [LARGE SCALE GENOMIC DNA]</scope>
    <source>
        <strain evidence="2">R5.15</strain>
    </source>
</reference>
<keyword evidence="2" id="KW-1185">Reference proteome</keyword>
<organism evidence="1 2">
    <name type="scientific">Candidatus Regiella insecticola 5.15</name>
    <dbReference type="NCBI Taxonomy" id="1005043"/>
    <lineage>
        <taxon>Bacteria</taxon>
        <taxon>Pseudomonadati</taxon>
        <taxon>Pseudomonadota</taxon>
        <taxon>Gammaproteobacteria</taxon>
        <taxon>Enterobacterales</taxon>
        <taxon>Enterobacteriaceae</taxon>
        <taxon>aphid secondary symbionts</taxon>
        <taxon>Candidatus Regiella</taxon>
    </lineage>
</organism>
<name>G2GZ63_9ENTR</name>
<proteinExistence type="predicted"/>
<dbReference type="EMBL" id="AGCA01000272">
    <property type="protein sequence ID" value="EGY28971.1"/>
    <property type="molecule type" value="Genomic_DNA"/>
</dbReference>
<accession>G2GZ63</accession>
<protein>
    <submittedName>
        <fullName evidence="1">Uncharacterized protein</fullName>
    </submittedName>
</protein>
<dbReference type="RefSeq" id="WP_006706752.1">
    <property type="nucleotide sequence ID" value="NZ_AGCA01000272.1"/>
</dbReference>